<dbReference type="PANTHER" id="PTHR12147:SF26">
    <property type="entry name" value="PEPTIDASE M28 DOMAIN-CONTAINING PROTEIN"/>
    <property type="match status" value="1"/>
</dbReference>
<dbReference type="SUPFAM" id="SSF53187">
    <property type="entry name" value="Zn-dependent exopeptidases"/>
    <property type="match status" value="1"/>
</dbReference>
<dbReference type="GO" id="GO:0008235">
    <property type="term" value="F:metalloexopeptidase activity"/>
    <property type="evidence" value="ECO:0007669"/>
    <property type="project" value="InterPro"/>
</dbReference>
<gene>
    <name evidence="5" type="ORF">MCOR_57708</name>
</gene>
<dbReference type="InterPro" id="IPR005018">
    <property type="entry name" value="DOMON_domain"/>
</dbReference>
<feature type="domain" description="WAP" evidence="4">
    <location>
        <begin position="204"/>
        <end position="249"/>
    </location>
</feature>
<reference evidence="5 6" key="1">
    <citation type="submission" date="2020-06" db="EMBL/GenBank/DDBJ databases">
        <authorList>
            <person name="Li R."/>
            <person name="Bekaert M."/>
        </authorList>
    </citation>
    <scope>NUCLEOTIDE SEQUENCE [LARGE SCALE GENOMIC DNA]</scope>
    <source>
        <strain evidence="6">wild</strain>
    </source>
</reference>
<evidence type="ECO:0000256" key="2">
    <source>
        <dbReference type="ARBA" id="ARBA00005634"/>
    </source>
</evidence>
<dbReference type="CDD" id="cd09631">
    <property type="entry name" value="DOMON_DOH"/>
    <property type="match status" value="1"/>
</dbReference>
<keyword evidence="6" id="KW-1185">Reference proteome</keyword>
<dbReference type="PANTHER" id="PTHR12147">
    <property type="entry name" value="METALLOPEPTIDASE M28 FAMILY MEMBER"/>
    <property type="match status" value="1"/>
</dbReference>
<dbReference type="InterPro" id="IPR045266">
    <property type="entry name" value="DOH_DOMON"/>
</dbReference>
<dbReference type="AlphaFoldDB" id="A0A6J8F1P4"/>
<evidence type="ECO:0008006" key="7">
    <source>
        <dbReference type="Google" id="ProtNLM"/>
    </source>
</evidence>
<dbReference type="OrthoDB" id="2214at2759"/>
<dbReference type="GO" id="GO:0006508">
    <property type="term" value="P:proteolysis"/>
    <property type="evidence" value="ECO:0007669"/>
    <property type="project" value="InterPro"/>
</dbReference>
<dbReference type="PROSITE" id="PS50836">
    <property type="entry name" value="DOMON"/>
    <property type="match status" value="1"/>
</dbReference>
<organism evidence="5 6">
    <name type="scientific">Mytilus coruscus</name>
    <name type="common">Sea mussel</name>
    <dbReference type="NCBI Taxonomy" id="42192"/>
    <lineage>
        <taxon>Eukaryota</taxon>
        <taxon>Metazoa</taxon>
        <taxon>Spiralia</taxon>
        <taxon>Lophotrochozoa</taxon>
        <taxon>Mollusca</taxon>
        <taxon>Bivalvia</taxon>
        <taxon>Autobranchia</taxon>
        <taxon>Pteriomorphia</taxon>
        <taxon>Mytilida</taxon>
        <taxon>Mytiloidea</taxon>
        <taxon>Mytilidae</taxon>
        <taxon>Mytilinae</taxon>
        <taxon>Mytilus</taxon>
    </lineage>
</organism>
<dbReference type="SMART" id="SM00217">
    <property type="entry name" value="WAP"/>
    <property type="match status" value="1"/>
</dbReference>
<evidence type="ECO:0000259" key="3">
    <source>
        <dbReference type="PROSITE" id="PS50836"/>
    </source>
</evidence>
<dbReference type="CDD" id="cd00199">
    <property type="entry name" value="WAP"/>
    <property type="match status" value="1"/>
</dbReference>
<proteinExistence type="inferred from homology"/>
<evidence type="ECO:0000313" key="6">
    <source>
        <dbReference type="Proteomes" id="UP000507470"/>
    </source>
</evidence>
<dbReference type="GO" id="GO:0030414">
    <property type="term" value="F:peptidase inhibitor activity"/>
    <property type="evidence" value="ECO:0007669"/>
    <property type="project" value="InterPro"/>
</dbReference>
<dbReference type="PRINTS" id="PR00003">
    <property type="entry name" value="4DISULPHCORE"/>
</dbReference>
<dbReference type="GO" id="GO:0005576">
    <property type="term" value="C:extracellular region"/>
    <property type="evidence" value="ECO:0007669"/>
    <property type="project" value="InterPro"/>
</dbReference>
<dbReference type="Pfam" id="PF03351">
    <property type="entry name" value="DOMON"/>
    <property type="match status" value="1"/>
</dbReference>
<evidence type="ECO:0000259" key="4">
    <source>
        <dbReference type="PROSITE" id="PS51390"/>
    </source>
</evidence>
<sequence length="978" mass="108788">MSLCQNQNLDECYLLDSPDNVTMSECLGECYLLDSPDNVTMSECLSNVTKTLDFGQDLCDDGAGLIMSETLCILSIGNPVCISLESAYIPCLTNGLSRKKIFCSAERIWRSLSTVSDLFGKLTQGRVDISSCNRDITNKEPVQLLVTILWVPVWRNAQEIIIVQGTRNVALMDVVMSVWILILIVTTKLDTDHIYVKIITGNSEVNKPGNCPTLTGVGICLQNCSSDSHCTGDQKCCSNGCGHVCMDPAPEEKSGRFNITIRFDLDWMAEYREENSTFRTTLASELNKIIASSELKIYLTYIKVVMLRPGSIIAGCEAEFNMQITEQKLEMTLKTRIEEIQGDPEYTILQKWSELSVEILKELEDVCTDVTKISRELQVCSLYLNFTQNKDNGTKCGIYNYFLNCIISSVSANRQRCTRDSLVGIMQTVFESIGRSDLQTLLSCPGQGLVLFRADLEYMKTVIRTHFSDIRHHAPEHSAYKQSAKQYIFNEFQRFGLDTEYHTFNDTAVSASATFQSVIGVLKGTRFGTADDLITGLGAHYDTVSTSKGVDDNGSGVAAMLEVVRQLTNINNSGYKRKNTIIFVSFDLEEYGGLSGSRNFLQDWLTPWLMKNYGLTLPTRIHGVIILDTIMEYNTSSQSQVIPLDALDQFQQVFPSAIEMTMPISGGANLPAIFLTDSANFRGDMIQCYHNPCDDLDTMLTDDNVNFLGKTADTVTATIHRLSEPFKTDYVGDICEDSMVMELIVNQSCTSYLPGFQNQPYCQVLDTIVDRCLSPLMPGVTCNRNKMLSDVVTMVMVAKMLPVGFDVSTCGAAKKSDDANQSVSDMCLGQWGSCVSQQDCHMVTWSYNPNTQMISFNLTAAVDSSKWLGIGFNGQKAMAGSDALVGWITPQETVTITDRDTKDNSDFIFSEDSCAYFIYPMGGSYNENDKIINRHSKTPTISLKQFCFPCADVCTSDELFRKMGSTECKSQVDSFNEK</sequence>
<dbReference type="InterPro" id="IPR008197">
    <property type="entry name" value="WAP_dom"/>
</dbReference>
<comment type="cofactor">
    <cofactor evidence="1">
        <name>Zn(2+)</name>
        <dbReference type="ChEBI" id="CHEBI:29105"/>
    </cofactor>
</comment>
<comment type="similarity">
    <text evidence="2">Belongs to the peptidase M28 family. M28B subfamily.</text>
</comment>
<dbReference type="EMBL" id="CACVKT020010330">
    <property type="protein sequence ID" value="CAC5425943.1"/>
    <property type="molecule type" value="Genomic_DNA"/>
</dbReference>
<dbReference type="Proteomes" id="UP000507470">
    <property type="component" value="Unassembled WGS sequence"/>
</dbReference>
<evidence type="ECO:0000256" key="1">
    <source>
        <dbReference type="ARBA" id="ARBA00001947"/>
    </source>
</evidence>
<dbReference type="Pfam" id="PF00095">
    <property type="entry name" value="WAP"/>
    <property type="match status" value="1"/>
</dbReference>
<dbReference type="SMART" id="SM00664">
    <property type="entry name" value="DoH"/>
    <property type="match status" value="1"/>
</dbReference>
<feature type="domain" description="DOMON" evidence="3">
    <location>
        <begin position="839"/>
        <end position="964"/>
    </location>
</feature>
<accession>A0A6J8F1P4</accession>
<dbReference type="InterPro" id="IPR036645">
    <property type="entry name" value="Elafin-like_sf"/>
</dbReference>
<dbReference type="PROSITE" id="PS51390">
    <property type="entry name" value="WAP"/>
    <property type="match status" value="1"/>
</dbReference>
<dbReference type="Gene3D" id="4.10.75.10">
    <property type="entry name" value="Elafin-like"/>
    <property type="match status" value="1"/>
</dbReference>
<dbReference type="Pfam" id="PF04389">
    <property type="entry name" value="Peptidase_M28"/>
    <property type="match status" value="1"/>
</dbReference>
<name>A0A6J8F1P4_MYTCO</name>
<dbReference type="SUPFAM" id="SSF57256">
    <property type="entry name" value="Elafin-like"/>
    <property type="match status" value="1"/>
</dbReference>
<protein>
    <recommendedName>
        <fullName evidence="7">Peptidase M28 domain-containing protein</fullName>
    </recommendedName>
</protein>
<dbReference type="Gene3D" id="3.40.630.10">
    <property type="entry name" value="Zn peptidases"/>
    <property type="match status" value="1"/>
</dbReference>
<dbReference type="InterPro" id="IPR007484">
    <property type="entry name" value="Peptidase_M28"/>
</dbReference>
<evidence type="ECO:0000313" key="5">
    <source>
        <dbReference type="EMBL" id="CAC5425943.1"/>
    </source>
</evidence>
<dbReference type="InterPro" id="IPR045175">
    <property type="entry name" value="M28_fam"/>
</dbReference>